<comment type="caution">
    <text evidence="1">The sequence shown here is derived from an EMBL/GenBank/DDBJ whole genome shotgun (WGS) entry which is preliminary data.</text>
</comment>
<protein>
    <submittedName>
        <fullName evidence="1">Uncharacterized protein</fullName>
    </submittedName>
</protein>
<evidence type="ECO:0000313" key="2">
    <source>
        <dbReference type="Proteomes" id="UP001055879"/>
    </source>
</evidence>
<keyword evidence="2" id="KW-1185">Reference proteome</keyword>
<gene>
    <name evidence="1" type="ORF">L6452_34407</name>
</gene>
<reference evidence="2" key="1">
    <citation type="journal article" date="2022" name="Mol. Ecol. Resour.">
        <title>The genomes of chicory, endive, great burdock and yacon provide insights into Asteraceae palaeo-polyploidization history and plant inulin production.</title>
        <authorList>
            <person name="Fan W."/>
            <person name="Wang S."/>
            <person name="Wang H."/>
            <person name="Wang A."/>
            <person name="Jiang F."/>
            <person name="Liu H."/>
            <person name="Zhao H."/>
            <person name="Xu D."/>
            <person name="Zhang Y."/>
        </authorList>
    </citation>
    <scope>NUCLEOTIDE SEQUENCE [LARGE SCALE GENOMIC DNA]</scope>
    <source>
        <strain evidence="2">cv. Niubang</strain>
    </source>
</reference>
<name>A0ACB8YIU3_ARCLA</name>
<proteinExistence type="predicted"/>
<dbReference type="Proteomes" id="UP001055879">
    <property type="component" value="Linkage Group LG12"/>
</dbReference>
<reference evidence="1 2" key="2">
    <citation type="journal article" date="2022" name="Mol. Ecol. Resour.">
        <title>The genomes of chicory, endive, great burdock and yacon provide insights into Asteraceae paleo-polyploidization history and plant inulin production.</title>
        <authorList>
            <person name="Fan W."/>
            <person name="Wang S."/>
            <person name="Wang H."/>
            <person name="Wang A."/>
            <person name="Jiang F."/>
            <person name="Liu H."/>
            <person name="Zhao H."/>
            <person name="Xu D."/>
            <person name="Zhang Y."/>
        </authorList>
    </citation>
    <scope>NUCLEOTIDE SEQUENCE [LARGE SCALE GENOMIC DNA]</scope>
    <source>
        <strain evidence="2">cv. Niubang</strain>
    </source>
</reference>
<organism evidence="1 2">
    <name type="scientific">Arctium lappa</name>
    <name type="common">Greater burdock</name>
    <name type="synonym">Lappa major</name>
    <dbReference type="NCBI Taxonomy" id="4217"/>
    <lineage>
        <taxon>Eukaryota</taxon>
        <taxon>Viridiplantae</taxon>
        <taxon>Streptophyta</taxon>
        <taxon>Embryophyta</taxon>
        <taxon>Tracheophyta</taxon>
        <taxon>Spermatophyta</taxon>
        <taxon>Magnoliopsida</taxon>
        <taxon>eudicotyledons</taxon>
        <taxon>Gunneridae</taxon>
        <taxon>Pentapetalae</taxon>
        <taxon>asterids</taxon>
        <taxon>campanulids</taxon>
        <taxon>Asterales</taxon>
        <taxon>Asteraceae</taxon>
        <taxon>Carduoideae</taxon>
        <taxon>Cardueae</taxon>
        <taxon>Arctiinae</taxon>
        <taxon>Arctium</taxon>
    </lineage>
</organism>
<evidence type="ECO:0000313" key="1">
    <source>
        <dbReference type="EMBL" id="KAI3685171.1"/>
    </source>
</evidence>
<dbReference type="EMBL" id="CM042058">
    <property type="protein sequence ID" value="KAI3685171.1"/>
    <property type="molecule type" value="Genomic_DNA"/>
</dbReference>
<accession>A0ACB8YIU3</accession>
<sequence>MITSISKSSRPKLSAKPIDSKVIYGVFDVVLGEHGIGIVPYSPISRGFLVVGPKLAENLIEVDFNKVYVVEDFERSNGHLIFAIHGFVFVRKYVVVNLCRFIL</sequence>